<evidence type="ECO:0000256" key="1">
    <source>
        <dbReference type="SAM" id="MobiDB-lite"/>
    </source>
</evidence>
<name>A0A9P4YBJ5_CRYP1</name>
<feature type="region of interest" description="Disordered" evidence="1">
    <location>
        <begin position="1016"/>
        <end position="1142"/>
    </location>
</feature>
<feature type="compositionally biased region" description="Basic and acidic residues" evidence="1">
    <location>
        <begin position="1188"/>
        <end position="1203"/>
    </location>
</feature>
<dbReference type="Proteomes" id="UP000803844">
    <property type="component" value="Unassembled WGS sequence"/>
</dbReference>
<evidence type="ECO:0000313" key="3">
    <source>
        <dbReference type="Proteomes" id="UP000803844"/>
    </source>
</evidence>
<feature type="region of interest" description="Disordered" evidence="1">
    <location>
        <begin position="576"/>
        <end position="597"/>
    </location>
</feature>
<feature type="compositionally biased region" description="Low complexity" evidence="1">
    <location>
        <begin position="317"/>
        <end position="331"/>
    </location>
</feature>
<feature type="compositionally biased region" description="Low complexity" evidence="1">
    <location>
        <begin position="1081"/>
        <end position="1090"/>
    </location>
</feature>
<feature type="compositionally biased region" description="Polar residues" evidence="1">
    <location>
        <begin position="1070"/>
        <end position="1080"/>
    </location>
</feature>
<feature type="compositionally biased region" description="Low complexity" evidence="1">
    <location>
        <begin position="756"/>
        <end position="766"/>
    </location>
</feature>
<proteinExistence type="predicted"/>
<feature type="compositionally biased region" description="Basic residues" evidence="1">
    <location>
        <begin position="32"/>
        <end position="44"/>
    </location>
</feature>
<feature type="compositionally biased region" description="Polar residues" evidence="1">
    <location>
        <begin position="868"/>
        <end position="899"/>
    </location>
</feature>
<dbReference type="GeneID" id="63837078"/>
<feature type="compositionally biased region" description="Acidic residues" evidence="1">
    <location>
        <begin position="332"/>
        <end position="343"/>
    </location>
</feature>
<feature type="compositionally biased region" description="Pro residues" evidence="1">
    <location>
        <begin position="1057"/>
        <end position="1069"/>
    </location>
</feature>
<feature type="region of interest" description="Disordered" evidence="1">
    <location>
        <begin position="713"/>
        <end position="968"/>
    </location>
</feature>
<feature type="compositionally biased region" description="Acidic residues" evidence="1">
    <location>
        <begin position="1272"/>
        <end position="1282"/>
    </location>
</feature>
<feature type="compositionally biased region" description="Low complexity" evidence="1">
    <location>
        <begin position="803"/>
        <end position="818"/>
    </location>
</feature>
<gene>
    <name evidence="2" type="ORF">M406DRAFT_325141</name>
</gene>
<sequence>MSDAAVQRPSPSKRGRGRGRGGGGRGAASARARGKPAAGRRGRAKVYDTTRAQAAHERQRDLRNAYSSLASAMKPALEELADRNLDRLKSDFNAHQEVDQYNQITTFLKERHRDRVDEVETKYNYSIACQNHQINAQKEYTLYSYRNRFSEKVEEYYDTLLRRLDILQQLSQNGEPVDKPDESWNYKSITTEEAAQQGIYCKIHKGVEVPYPRLHPELCREEEAGKSKTLRTPSKRKAANQLEDANHPKRPVSALDGQAAAAIPRHIGGLLSAVAPDEPVSQPPSPSPVDDNGDAASPQANEPTAAARGRKRKRLLEASPVPMAASMAMGDGAEESEAEEDEAMPPLPNGAGEPDEYGVRLINKRARINDMPNNRIMTPPLYEYESHEIGFRDSTNDKSRGATKAKRRKFLNQPNAGAMFFDRNNSSYDATRYADGDLDQDTIAKHNIHPKYGLFMEGSVNDSEPARPYQSGWMPTVFVSDDGKVQHTSRSIRAAKAEEAYVKLTMQNMMRRHMEQEDISEDDLMDRETRQLMKERDEKRRELERQEDEAQDVHDQQVAAHNVALLLDAAAASEAQELQKTKTQSVSPALSRPSTMSRPYDAIRDVFAGSDLPPAAASTINAPRFEDATKLMALADLAALEPRTEALPMQIPADAAAQEPRQRIPIQMPEPVRPKQLRDPSDLEQREQQHVVDYPDPDNEFVPRQIAFSTNFVGRQPGYPMQPPPHAYQERAVSQSPLARPESYAYRGELSGRYEQQQQQQQQQQPPRQPMQPPQGYLGQHDAQSSGAPHDSYAYGEPETSYEQQQQPLLRRPSQLSQRSEEQFAPVRPNTTDVALLDPMLFEGGQRPGTSQLQAPQPEQQQPPKSQATHSGGVLQQPQNSFFQTALNAPGTPTSQDLPQVSEYGEPSSASQAHFPPGPPPLASSAAPHQFPGGHEGSPGRTPFSNPIGTENMPVPTLRPLHRGSGPLVAPTASGAQVPQHVMMTPGEPADPYAAAPPLPPGSAYLDQAYALDGFGGPDQPIMSTEQGPRHGYMAQPMMHPSQQQQQQQQAGQGGAYPPPHQSYPPPGSTGPQHPSHNDYSPSGPSGQPFQSPPPYGSSGPGVSPSPSRRSNSISSSSRNNKQYREIKPAPRQAETWEPPSAELRTFMFNPYEGIRDYPATAPPPTHGPTMIRGWTHTTGTRKSRGKNSTDSHIDPSLGREEKNDSEDTPAEDEDTPMPDAPEEHAPVEDTPVEDMPAEDKPVEDTPLEDTPLQDTPQQDTSPWDTRREDSPMEELQFEDIYQEDRYPEDALTEEDYSDEEPTLETLEGPAQGRRNMLDILSGFGEAPRAISPEPTAGTSTGTNARQTSPMTSVSSDEEEKKREEEELSPIP</sequence>
<comment type="caution">
    <text evidence="2">The sequence shown here is derived from an EMBL/GenBank/DDBJ whole genome shotgun (WGS) entry which is preliminary data.</text>
</comment>
<feature type="region of interest" description="Disordered" evidence="1">
    <location>
        <begin position="222"/>
        <end position="253"/>
    </location>
</feature>
<organism evidence="2 3">
    <name type="scientific">Cryphonectria parasitica (strain ATCC 38755 / EP155)</name>
    <dbReference type="NCBI Taxonomy" id="660469"/>
    <lineage>
        <taxon>Eukaryota</taxon>
        <taxon>Fungi</taxon>
        <taxon>Dikarya</taxon>
        <taxon>Ascomycota</taxon>
        <taxon>Pezizomycotina</taxon>
        <taxon>Sordariomycetes</taxon>
        <taxon>Sordariomycetidae</taxon>
        <taxon>Diaporthales</taxon>
        <taxon>Cryphonectriaceae</taxon>
        <taxon>Cryphonectria-Endothia species complex</taxon>
        <taxon>Cryphonectria</taxon>
    </lineage>
</organism>
<reference evidence="2" key="1">
    <citation type="journal article" date="2020" name="Phytopathology">
        <title>Genome sequence of the chestnut blight fungus Cryphonectria parasitica EP155: A fundamental resource for an archetypical invasive plant pathogen.</title>
        <authorList>
            <person name="Crouch J.A."/>
            <person name="Dawe A."/>
            <person name="Aerts A."/>
            <person name="Barry K."/>
            <person name="Churchill A.C.L."/>
            <person name="Grimwood J."/>
            <person name="Hillman B."/>
            <person name="Milgroom M.G."/>
            <person name="Pangilinan J."/>
            <person name="Smith M."/>
            <person name="Salamov A."/>
            <person name="Schmutz J."/>
            <person name="Yadav J."/>
            <person name="Grigoriev I.V."/>
            <person name="Nuss D."/>
        </authorList>
    </citation>
    <scope>NUCLEOTIDE SEQUENCE</scope>
    <source>
        <strain evidence="2">EP155</strain>
    </source>
</reference>
<feature type="compositionally biased region" description="Low complexity" evidence="1">
    <location>
        <begin position="1034"/>
        <end position="1051"/>
    </location>
</feature>
<keyword evidence="3" id="KW-1185">Reference proteome</keyword>
<feature type="compositionally biased region" description="Polar residues" evidence="1">
    <location>
        <begin position="1253"/>
        <end position="1264"/>
    </location>
</feature>
<feature type="compositionally biased region" description="Basic and acidic residues" evidence="1">
    <location>
        <begin position="535"/>
        <end position="544"/>
    </location>
</feature>
<evidence type="ECO:0000313" key="2">
    <source>
        <dbReference type="EMBL" id="KAF3769650.1"/>
    </source>
</evidence>
<feature type="region of interest" description="Disordered" evidence="1">
    <location>
        <begin position="274"/>
        <end position="356"/>
    </location>
</feature>
<feature type="region of interest" description="Disordered" evidence="1">
    <location>
        <begin position="1"/>
        <end position="59"/>
    </location>
</feature>
<feature type="compositionally biased region" description="Basic and acidic residues" evidence="1">
    <location>
        <begin position="672"/>
        <end position="688"/>
    </location>
</feature>
<feature type="region of interest" description="Disordered" evidence="1">
    <location>
        <begin position="535"/>
        <end position="555"/>
    </location>
</feature>
<protein>
    <submittedName>
        <fullName evidence="2">Uncharacterized protein</fullName>
    </submittedName>
</protein>
<dbReference type="RefSeq" id="XP_040780611.1">
    <property type="nucleotide sequence ID" value="XM_040919949.1"/>
</dbReference>
<feature type="compositionally biased region" description="Polar residues" evidence="1">
    <location>
        <begin position="1337"/>
        <end position="1355"/>
    </location>
</feature>
<feature type="region of interest" description="Disordered" evidence="1">
    <location>
        <begin position="1154"/>
        <end position="1372"/>
    </location>
</feature>
<accession>A0A9P4YBJ5</accession>
<dbReference type="EMBL" id="MU032344">
    <property type="protein sequence ID" value="KAF3769650.1"/>
    <property type="molecule type" value="Genomic_DNA"/>
</dbReference>
<feature type="compositionally biased region" description="Acidic residues" evidence="1">
    <location>
        <begin position="1204"/>
        <end position="1217"/>
    </location>
</feature>
<feature type="compositionally biased region" description="Low complexity" evidence="1">
    <location>
        <begin position="1097"/>
        <end position="1118"/>
    </location>
</feature>
<feature type="compositionally biased region" description="Low complexity" evidence="1">
    <location>
        <begin position="852"/>
        <end position="867"/>
    </location>
</feature>
<dbReference type="OrthoDB" id="4188028at2759"/>
<feature type="compositionally biased region" description="Acidic residues" evidence="1">
    <location>
        <begin position="1291"/>
        <end position="1303"/>
    </location>
</feature>
<feature type="region of interest" description="Disordered" evidence="1">
    <location>
        <begin position="655"/>
        <end position="688"/>
    </location>
</feature>